<evidence type="ECO:0000313" key="2">
    <source>
        <dbReference type="Proteomes" id="UP000735302"/>
    </source>
</evidence>
<keyword evidence="2" id="KW-1185">Reference proteome</keyword>
<organism evidence="1 2">
    <name type="scientific">Plakobranchus ocellatus</name>
    <dbReference type="NCBI Taxonomy" id="259542"/>
    <lineage>
        <taxon>Eukaryota</taxon>
        <taxon>Metazoa</taxon>
        <taxon>Spiralia</taxon>
        <taxon>Lophotrochozoa</taxon>
        <taxon>Mollusca</taxon>
        <taxon>Gastropoda</taxon>
        <taxon>Heterobranchia</taxon>
        <taxon>Euthyneura</taxon>
        <taxon>Panpulmonata</taxon>
        <taxon>Sacoglossa</taxon>
        <taxon>Placobranchoidea</taxon>
        <taxon>Plakobranchidae</taxon>
        <taxon>Plakobranchus</taxon>
    </lineage>
</organism>
<dbReference type="AlphaFoldDB" id="A0AAV3Y664"/>
<dbReference type="EMBL" id="BLXT01000540">
    <property type="protein sequence ID" value="GFN78047.1"/>
    <property type="molecule type" value="Genomic_DNA"/>
</dbReference>
<comment type="caution">
    <text evidence="1">The sequence shown here is derived from an EMBL/GenBank/DDBJ whole genome shotgun (WGS) entry which is preliminary data.</text>
</comment>
<name>A0AAV3Y664_9GAST</name>
<accession>A0AAV3Y664</accession>
<protein>
    <submittedName>
        <fullName evidence="1">Uncharacterized protein</fullName>
    </submittedName>
</protein>
<dbReference type="Proteomes" id="UP000735302">
    <property type="component" value="Unassembled WGS sequence"/>
</dbReference>
<gene>
    <name evidence="1" type="ORF">PoB_000455300</name>
</gene>
<sequence length="127" mass="14453">MSKREVYAFYDSLNEWLDASISAVPRLPQKRGYRLLPRQGLGKSLAWLLRCLGGWTTRSALLVRLVITLKFPSPSKIRTTKLRDVYTGPAGLNALPHQFYRRNNTSSVFTSYFFVYDDLSSSSCAKP</sequence>
<reference evidence="1 2" key="1">
    <citation type="journal article" date="2021" name="Elife">
        <title>Chloroplast acquisition without the gene transfer in kleptoplastic sea slugs, Plakobranchus ocellatus.</title>
        <authorList>
            <person name="Maeda T."/>
            <person name="Takahashi S."/>
            <person name="Yoshida T."/>
            <person name="Shimamura S."/>
            <person name="Takaki Y."/>
            <person name="Nagai Y."/>
            <person name="Toyoda A."/>
            <person name="Suzuki Y."/>
            <person name="Arimoto A."/>
            <person name="Ishii H."/>
            <person name="Satoh N."/>
            <person name="Nishiyama T."/>
            <person name="Hasebe M."/>
            <person name="Maruyama T."/>
            <person name="Minagawa J."/>
            <person name="Obokata J."/>
            <person name="Shigenobu S."/>
        </authorList>
    </citation>
    <scope>NUCLEOTIDE SEQUENCE [LARGE SCALE GENOMIC DNA]</scope>
</reference>
<evidence type="ECO:0000313" key="1">
    <source>
        <dbReference type="EMBL" id="GFN78047.1"/>
    </source>
</evidence>
<proteinExistence type="predicted"/>